<dbReference type="GO" id="GO:0003824">
    <property type="term" value="F:catalytic activity"/>
    <property type="evidence" value="ECO:0007669"/>
    <property type="project" value="InterPro"/>
</dbReference>
<dbReference type="GO" id="GO:0046914">
    <property type="term" value="F:transition metal ion binding"/>
    <property type="evidence" value="ECO:0007669"/>
    <property type="project" value="InterPro"/>
</dbReference>
<evidence type="ECO:0000313" key="4">
    <source>
        <dbReference type="Proteomes" id="UP000435177"/>
    </source>
</evidence>
<comment type="caution">
    <text evidence="2">The sequence shown here is derived from an EMBL/GenBank/DDBJ whole genome shotgun (WGS) entry which is preliminary data.</text>
</comment>
<name>A0A268EDS6_9BACL</name>
<dbReference type="EMBL" id="WOAA01000019">
    <property type="protein sequence ID" value="MUG67904.1"/>
    <property type="molecule type" value="Genomic_DNA"/>
</dbReference>
<dbReference type="Proteomes" id="UP000215596">
    <property type="component" value="Unassembled WGS sequence"/>
</dbReference>
<protein>
    <submittedName>
        <fullName evidence="2">NHLP leader peptide family natural product</fullName>
    </submittedName>
</protein>
<evidence type="ECO:0000313" key="1">
    <source>
        <dbReference type="EMBL" id="MUG67904.1"/>
    </source>
</evidence>
<dbReference type="RefSeq" id="WP_095268105.1">
    <property type="nucleotide sequence ID" value="NZ_NPBY01000112.1"/>
</dbReference>
<sequence length="79" mass="8840">MSTEAIFQTQLIQKAWEDPSFKAKLLSDPKAAIKEALGVLIPDHIQVRTVEEKSDELFLIIPPNPAGVIKSEAKERAIW</sequence>
<dbReference type="InterPro" id="IPR036648">
    <property type="entry name" value="CN_Hdrase_a/SCN_Hdrase_g_sf"/>
</dbReference>
<dbReference type="AlphaFoldDB" id="A0A268EDS6"/>
<dbReference type="NCBIfam" id="TIGR03793">
    <property type="entry name" value="leader_NHLP"/>
    <property type="match status" value="1"/>
</dbReference>
<evidence type="ECO:0000313" key="2">
    <source>
        <dbReference type="EMBL" id="PAD71269.1"/>
    </source>
</evidence>
<dbReference type="EMBL" id="NPBY01000112">
    <property type="protein sequence ID" value="PAD71269.1"/>
    <property type="molecule type" value="Genomic_DNA"/>
</dbReference>
<dbReference type="OrthoDB" id="1371078at2"/>
<dbReference type="Gene3D" id="3.90.330.10">
    <property type="entry name" value="Nitrile hydratase alpha /Thiocyanate hydrolase gamma"/>
    <property type="match status" value="1"/>
</dbReference>
<organism evidence="2 3">
    <name type="scientific">Paenibacillus campinasensis</name>
    <dbReference type="NCBI Taxonomy" id="66347"/>
    <lineage>
        <taxon>Bacteria</taxon>
        <taxon>Bacillati</taxon>
        <taxon>Bacillota</taxon>
        <taxon>Bacilli</taxon>
        <taxon>Bacillales</taxon>
        <taxon>Paenibacillaceae</taxon>
        <taxon>Paenibacillus</taxon>
    </lineage>
</organism>
<evidence type="ECO:0000313" key="3">
    <source>
        <dbReference type="Proteomes" id="UP000215596"/>
    </source>
</evidence>
<dbReference type="SUPFAM" id="SSF56209">
    <property type="entry name" value="Nitrile hydratase alpha chain"/>
    <property type="match status" value="1"/>
</dbReference>
<proteinExistence type="predicted"/>
<keyword evidence="4" id="KW-1185">Reference proteome</keyword>
<dbReference type="InterPro" id="IPR022513">
    <property type="entry name" value="TOMM_pelo"/>
</dbReference>
<gene>
    <name evidence="2" type="ORF">CHH67_25095</name>
    <name evidence="1" type="ORF">GNP94_18105</name>
</gene>
<reference evidence="2 3" key="1">
    <citation type="submission" date="2017-07" db="EMBL/GenBank/DDBJ databases">
        <title>Isolation and whole genome analysis of endospore-forming bacteria from heroin.</title>
        <authorList>
            <person name="Kalinowski J."/>
            <person name="Ahrens B."/>
            <person name="Al-Dilaimi A."/>
            <person name="Winkler A."/>
            <person name="Wibberg D."/>
            <person name="Schleenbecker U."/>
            <person name="Ruckert C."/>
            <person name="Wolfel R."/>
            <person name="Grass G."/>
        </authorList>
    </citation>
    <scope>NUCLEOTIDE SEQUENCE [LARGE SCALE GENOMIC DNA]</scope>
    <source>
        <strain evidence="2 3">7537-G1</strain>
    </source>
</reference>
<dbReference type="Proteomes" id="UP000435177">
    <property type="component" value="Unassembled WGS sequence"/>
</dbReference>
<reference evidence="1 4" key="2">
    <citation type="submission" date="2019-11" db="EMBL/GenBank/DDBJ databases">
        <title>Draft genome sequences of five Paenibacillus species of dairy origin.</title>
        <authorList>
            <person name="Olajide A.M."/>
            <person name="Chen S."/>
            <person name="Lapointe G."/>
        </authorList>
    </citation>
    <scope>NUCLEOTIDE SEQUENCE [LARGE SCALE GENOMIC DNA]</scope>
    <source>
        <strain evidence="1 4">3CS1</strain>
    </source>
</reference>
<accession>A0A268EDS6</accession>